<accession>A0A3B0RAD8</accession>
<keyword evidence="1" id="KW-1133">Transmembrane helix</keyword>
<protein>
    <submittedName>
        <fullName evidence="2">Uncharacterized protein</fullName>
    </submittedName>
</protein>
<feature type="transmembrane region" description="Helical" evidence="1">
    <location>
        <begin position="9"/>
        <end position="32"/>
    </location>
</feature>
<name>A0A3B0RAD8_9ZZZZ</name>
<evidence type="ECO:0000313" key="2">
    <source>
        <dbReference type="EMBL" id="VAV90274.1"/>
    </source>
</evidence>
<dbReference type="EMBL" id="UOEI01000035">
    <property type="protein sequence ID" value="VAV90274.1"/>
    <property type="molecule type" value="Genomic_DNA"/>
</dbReference>
<sequence length="33" mass="3530">MTRAADIPLWVKIVAVTIVALLAIAVIGGMFLY</sequence>
<dbReference type="AlphaFoldDB" id="A0A3B0RAD8"/>
<organism evidence="2">
    <name type="scientific">hydrothermal vent metagenome</name>
    <dbReference type="NCBI Taxonomy" id="652676"/>
    <lineage>
        <taxon>unclassified sequences</taxon>
        <taxon>metagenomes</taxon>
        <taxon>ecological metagenomes</taxon>
    </lineage>
</organism>
<reference evidence="2" key="1">
    <citation type="submission" date="2018-06" db="EMBL/GenBank/DDBJ databases">
        <authorList>
            <person name="Zhirakovskaya E."/>
        </authorList>
    </citation>
    <scope>NUCLEOTIDE SEQUENCE</scope>
</reference>
<keyword evidence="1" id="KW-0812">Transmembrane</keyword>
<keyword evidence="1" id="KW-0472">Membrane</keyword>
<evidence type="ECO:0000256" key="1">
    <source>
        <dbReference type="SAM" id="Phobius"/>
    </source>
</evidence>
<proteinExistence type="predicted"/>
<gene>
    <name evidence="2" type="ORF">MNBD_ACTINO01-1697</name>
</gene>